<dbReference type="PANTHER" id="PTHR33678">
    <property type="entry name" value="BLL1576 PROTEIN"/>
    <property type="match status" value="1"/>
</dbReference>
<name>A0A7W8P6N3_9BURK</name>
<comment type="caution">
    <text evidence="2">The sequence shown here is derived from an EMBL/GenBank/DDBJ whole genome shotgun (WGS) entry which is preliminary data.</text>
</comment>
<evidence type="ECO:0000313" key="2">
    <source>
        <dbReference type="EMBL" id="MBB5404385.1"/>
    </source>
</evidence>
<reference evidence="2 3" key="1">
    <citation type="submission" date="2020-08" db="EMBL/GenBank/DDBJ databases">
        <title>Genomic Encyclopedia of Type Strains, Phase IV (KMG-V): Genome sequencing to study the core and pangenomes of soil and plant-associated prokaryotes.</title>
        <authorList>
            <person name="Whitman W."/>
        </authorList>
    </citation>
    <scope>NUCLEOTIDE SEQUENCE [LARGE SCALE GENOMIC DNA]</scope>
    <source>
        <strain evidence="2 3">JPY162</strain>
    </source>
</reference>
<dbReference type="PANTHER" id="PTHR33678:SF1">
    <property type="entry name" value="BLL1576 PROTEIN"/>
    <property type="match status" value="1"/>
</dbReference>
<dbReference type="InterPro" id="IPR004291">
    <property type="entry name" value="Transposase_IS66_central"/>
</dbReference>
<accession>A0A7W8P6N3</accession>
<dbReference type="AlphaFoldDB" id="A0A7W8P6N3"/>
<dbReference type="Proteomes" id="UP000592820">
    <property type="component" value="Unassembled WGS sequence"/>
</dbReference>
<protein>
    <recommendedName>
        <fullName evidence="1">Transposase IS66 central domain-containing protein</fullName>
    </recommendedName>
</protein>
<dbReference type="EMBL" id="JACHDE010000019">
    <property type="protein sequence ID" value="MBB5404385.1"/>
    <property type="molecule type" value="Genomic_DNA"/>
</dbReference>
<sequence length="82" mass="9410">MPRTAGSRWRQPERSQEHPKRFLAGYRGLLMSDGYAAWRTLEGPTHFGCLAHARRSFVDALKGQRKPGCRVAQALKYFEALY</sequence>
<gene>
    <name evidence="2" type="ORF">HDG41_006481</name>
</gene>
<feature type="domain" description="Transposase IS66 central" evidence="1">
    <location>
        <begin position="11"/>
        <end position="82"/>
    </location>
</feature>
<evidence type="ECO:0000259" key="1">
    <source>
        <dbReference type="Pfam" id="PF03050"/>
    </source>
</evidence>
<organism evidence="2 3">
    <name type="scientific">Paraburkholderia youngii</name>
    <dbReference type="NCBI Taxonomy" id="2782701"/>
    <lineage>
        <taxon>Bacteria</taxon>
        <taxon>Pseudomonadati</taxon>
        <taxon>Pseudomonadota</taxon>
        <taxon>Betaproteobacteria</taxon>
        <taxon>Burkholderiales</taxon>
        <taxon>Burkholderiaceae</taxon>
        <taxon>Paraburkholderia</taxon>
    </lineage>
</organism>
<dbReference type="Pfam" id="PF03050">
    <property type="entry name" value="DDE_Tnp_IS66"/>
    <property type="match status" value="1"/>
</dbReference>
<proteinExistence type="predicted"/>
<dbReference type="InterPro" id="IPR052344">
    <property type="entry name" value="Transposase-related"/>
</dbReference>
<evidence type="ECO:0000313" key="3">
    <source>
        <dbReference type="Proteomes" id="UP000592820"/>
    </source>
</evidence>